<dbReference type="EMBL" id="JAPTMU010000214">
    <property type="protein sequence ID" value="KAJ4920214.1"/>
    <property type="molecule type" value="Genomic_DNA"/>
</dbReference>
<dbReference type="PANTHER" id="PTHR47130">
    <property type="entry name" value="SI:DKEY-19B23.11-RELATED"/>
    <property type="match status" value="1"/>
</dbReference>
<reference evidence="1" key="1">
    <citation type="submission" date="2022-11" db="EMBL/GenBank/DDBJ databases">
        <title>Chromosome-level genome of Pogonophryne albipinna.</title>
        <authorList>
            <person name="Jo E."/>
        </authorList>
    </citation>
    <scope>NUCLEOTIDE SEQUENCE</scope>
    <source>
        <strain evidence="1">SGF0006</strain>
        <tissue evidence="1">Muscle</tissue>
    </source>
</reference>
<dbReference type="PANTHER" id="PTHR47130:SF3">
    <property type="entry name" value="ZONA PELLUCIDA PROTEIN"/>
    <property type="match status" value="1"/>
</dbReference>
<evidence type="ECO:0000313" key="2">
    <source>
        <dbReference type="Proteomes" id="UP001219934"/>
    </source>
</evidence>
<keyword evidence="2" id="KW-1185">Reference proteome</keyword>
<protein>
    <submittedName>
        <fullName evidence="1">Uncharacterized protein</fullName>
    </submittedName>
</protein>
<comment type="caution">
    <text evidence="1">The sequence shown here is derived from an EMBL/GenBank/DDBJ whole genome shotgun (WGS) entry which is preliminary data.</text>
</comment>
<accession>A0AAD6A874</accession>
<sequence>MLRLGNMPNVKLNSQSSSGLRSDCAANVMRLSLDKALAVGNQLEVEAINGTKHILLTPSMAAQCGYSMESDPWGNTRIYTSLMGCFVDNKNDATFNVDLRLQMYGENPSDVVSYDVSQTCSYTRWASREILCDRNYMGVEPVAMVLQEAEQAGNAAKTTSSRLVMRSPYNTAETYSEDVAGVPMEVFRVSAYYMAPQGLNVVNLAAACPKGGVLFTEDMISWHVPRRVTPLLDGRITVSEMHMGINGQRLDRSQMAARGYTLSTTDFHIVVEIPVGSPDGYYKVGEISRLEMQESLVYLHVLLKYHELLQSR</sequence>
<gene>
    <name evidence="1" type="ORF">JOQ06_027602</name>
</gene>
<organism evidence="1 2">
    <name type="scientific">Pogonophryne albipinna</name>
    <dbReference type="NCBI Taxonomy" id="1090488"/>
    <lineage>
        <taxon>Eukaryota</taxon>
        <taxon>Metazoa</taxon>
        <taxon>Chordata</taxon>
        <taxon>Craniata</taxon>
        <taxon>Vertebrata</taxon>
        <taxon>Euteleostomi</taxon>
        <taxon>Actinopterygii</taxon>
        <taxon>Neopterygii</taxon>
        <taxon>Teleostei</taxon>
        <taxon>Neoteleostei</taxon>
        <taxon>Acanthomorphata</taxon>
        <taxon>Eupercaria</taxon>
        <taxon>Perciformes</taxon>
        <taxon>Notothenioidei</taxon>
        <taxon>Pogonophryne</taxon>
    </lineage>
</organism>
<proteinExistence type="predicted"/>
<dbReference type="Proteomes" id="UP001219934">
    <property type="component" value="Unassembled WGS sequence"/>
</dbReference>
<name>A0AAD6A874_9TELE</name>
<dbReference type="AlphaFoldDB" id="A0AAD6A874"/>
<evidence type="ECO:0000313" key="1">
    <source>
        <dbReference type="EMBL" id="KAJ4920214.1"/>
    </source>
</evidence>